<dbReference type="PANTHER" id="PTHR21407:SF1">
    <property type="entry name" value="RE43931P"/>
    <property type="match status" value="1"/>
</dbReference>
<dbReference type="EMBL" id="LR900063">
    <property type="protein sequence ID" value="CAD7244025.1"/>
    <property type="molecule type" value="Genomic_DNA"/>
</dbReference>
<dbReference type="InterPro" id="IPR016187">
    <property type="entry name" value="CTDL_fold"/>
</dbReference>
<dbReference type="AlphaFoldDB" id="A0A7R8XBC7"/>
<dbReference type="OrthoDB" id="8950604at2759"/>
<dbReference type="PANTHER" id="PTHR21407">
    <property type="entry name" value="RE43931P-RELATED"/>
    <property type="match status" value="1"/>
</dbReference>
<evidence type="ECO:0000256" key="1">
    <source>
        <dbReference type="ARBA" id="ARBA00023157"/>
    </source>
</evidence>
<evidence type="ECO:0000256" key="2">
    <source>
        <dbReference type="SAM" id="MobiDB-lite"/>
    </source>
</evidence>
<keyword evidence="5" id="KW-1185">Reference proteome</keyword>
<evidence type="ECO:0000259" key="3">
    <source>
        <dbReference type="PROSITE" id="PS50041"/>
    </source>
</evidence>
<organism evidence="4">
    <name type="scientific">Darwinula stevensoni</name>
    <dbReference type="NCBI Taxonomy" id="69355"/>
    <lineage>
        <taxon>Eukaryota</taxon>
        <taxon>Metazoa</taxon>
        <taxon>Ecdysozoa</taxon>
        <taxon>Arthropoda</taxon>
        <taxon>Crustacea</taxon>
        <taxon>Oligostraca</taxon>
        <taxon>Ostracoda</taxon>
        <taxon>Podocopa</taxon>
        <taxon>Podocopida</taxon>
        <taxon>Darwinulocopina</taxon>
        <taxon>Darwinuloidea</taxon>
        <taxon>Darwinulidae</taxon>
        <taxon>Darwinula</taxon>
    </lineage>
</organism>
<protein>
    <recommendedName>
        <fullName evidence="3">C-type lectin domain-containing protein</fullName>
    </recommendedName>
</protein>
<reference evidence="4" key="1">
    <citation type="submission" date="2020-11" db="EMBL/GenBank/DDBJ databases">
        <authorList>
            <person name="Tran Van P."/>
        </authorList>
    </citation>
    <scope>NUCLEOTIDE SEQUENCE</scope>
</reference>
<evidence type="ECO:0000313" key="4">
    <source>
        <dbReference type="EMBL" id="CAD7244025.1"/>
    </source>
</evidence>
<dbReference type="PROSITE" id="PS00615">
    <property type="entry name" value="C_TYPE_LECTIN_1"/>
    <property type="match status" value="1"/>
</dbReference>
<dbReference type="Gene3D" id="3.10.100.10">
    <property type="entry name" value="Mannose-Binding Protein A, subunit A"/>
    <property type="match status" value="1"/>
</dbReference>
<dbReference type="InterPro" id="IPR018378">
    <property type="entry name" value="C-type_lectin_CS"/>
</dbReference>
<dbReference type="SUPFAM" id="SSF56436">
    <property type="entry name" value="C-type lectin-like"/>
    <property type="match status" value="1"/>
</dbReference>
<dbReference type="PROSITE" id="PS50041">
    <property type="entry name" value="C_TYPE_LECTIN_2"/>
    <property type="match status" value="1"/>
</dbReference>
<feature type="domain" description="C-type lectin" evidence="3">
    <location>
        <begin position="6"/>
        <end position="166"/>
    </location>
</feature>
<sequence length="184" mass="21229">IVHETQNGRKYFFSWLHPQTRNLQVDWLDARNICRRHCMDLVSLESPQENVYIQNKIRDGNQPYIWTSGRKCDFQGCDRPDLQPTIINGWFWSGSGVKMFPSNQRFPGTWSHTGGGNRPQPDNRESSDGSGFGEEESCLAVLNNFYRDGIVWHDVGCSHKKPFVCEDSDELKRYVASRARVSLD</sequence>
<gene>
    <name evidence="4" type="ORF">DSTB1V02_LOCUS3930</name>
</gene>
<dbReference type="SMART" id="SM00034">
    <property type="entry name" value="CLECT"/>
    <property type="match status" value="1"/>
</dbReference>
<evidence type="ECO:0000313" key="5">
    <source>
        <dbReference type="Proteomes" id="UP000677054"/>
    </source>
</evidence>
<dbReference type="EMBL" id="CAJPEV010000546">
    <property type="protein sequence ID" value="CAG0886338.1"/>
    <property type="molecule type" value="Genomic_DNA"/>
</dbReference>
<dbReference type="Proteomes" id="UP000677054">
    <property type="component" value="Unassembled WGS sequence"/>
</dbReference>
<dbReference type="InterPro" id="IPR001304">
    <property type="entry name" value="C-type_lectin-like"/>
</dbReference>
<proteinExistence type="predicted"/>
<name>A0A7R8XBC7_9CRUS</name>
<dbReference type="InterPro" id="IPR016186">
    <property type="entry name" value="C-type_lectin-like/link_sf"/>
</dbReference>
<dbReference type="CDD" id="cd00037">
    <property type="entry name" value="CLECT"/>
    <property type="match status" value="1"/>
</dbReference>
<keyword evidence="1" id="KW-1015">Disulfide bond</keyword>
<feature type="region of interest" description="Disordered" evidence="2">
    <location>
        <begin position="108"/>
        <end position="132"/>
    </location>
</feature>
<feature type="non-terminal residue" evidence="4">
    <location>
        <position position="184"/>
    </location>
</feature>
<accession>A0A7R8XBC7</accession>